<protein>
    <submittedName>
        <fullName evidence="1">Uncharacterized protein</fullName>
    </submittedName>
</protein>
<evidence type="ECO:0000313" key="1">
    <source>
        <dbReference type="EMBL" id="MPM81697.1"/>
    </source>
</evidence>
<sequence>MLQLSTGNVGFLVGGLCVMCVPLNLSRCLSDGGGQLLNRAGLLGGTLRERLCAVRHLLCATMDLLSGLVDPQNRGIQILQQRRHVVL</sequence>
<gene>
    <name evidence="1" type="ORF">SDC9_128754</name>
</gene>
<dbReference type="AlphaFoldDB" id="A0A645CXS5"/>
<dbReference type="EMBL" id="VSSQ01030974">
    <property type="protein sequence ID" value="MPM81697.1"/>
    <property type="molecule type" value="Genomic_DNA"/>
</dbReference>
<organism evidence="1">
    <name type="scientific">bioreactor metagenome</name>
    <dbReference type="NCBI Taxonomy" id="1076179"/>
    <lineage>
        <taxon>unclassified sequences</taxon>
        <taxon>metagenomes</taxon>
        <taxon>ecological metagenomes</taxon>
    </lineage>
</organism>
<name>A0A645CXS5_9ZZZZ</name>
<reference evidence="1" key="1">
    <citation type="submission" date="2019-08" db="EMBL/GenBank/DDBJ databases">
        <authorList>
            <person name="Kucharzyk K."/>
            <person name="Murdoch R.W."/>
            <person name="Higgins S."/>
            <person name="Loffler F."/>
        </authorList>
    </citation>
    <scope>NUCLEOTIDE SEQUENCE</scope>
</reference>
<proteinExistence type="predicted"/>
<comment type="caution">
    <text evidence="1">The sequence shown here is derived from an EMBL/GenBank/DDBJ whole genome shotgun (WGS) entry which is preliminary data.</text>
</comment>
<accession>A0A645CXS5</accession>